<dbReference type="Pfam" id="PF08482">
    <property type="entry name" value="HrpB_C"/>
    <property type="match status" value="1"/>
</dbReference>
<keyword evidence="3 8" id="KW-0347">Helicase</keyword>
<dbReference type="SMART" id="SM00847">
    <property type="entry name" value="HA2"/>
    <property type="match status" value="1"/>
</dbReference>
<evidence type="ECO:0000256" key="1">
    <source>
        <dbReference type="ARBA" id="ARBA00022741"/>
    </source>
</evidence>
<dbReference type="EC" id="3.6.4.13" evidence="8"/>
<dbReference type="SUPFAM" id="SSF52540">
    <property type="entry name" value="P-loop containing nucleoside triphosphate hydrolases"/>
    <property type="match status" value="1"/>
</dbReference>
<evidence type="ECO:0000256" key="2">
    <source>
        <dbReference type="ARBA" id="ARBA00022801"/>
    </source>
</evidence>
<dbReference type="SMART" id="SM00490">
    <property type="entry name" value="HELICc"/>
    <property type="match status" value="1"/>
</dbReference>
<feature type="domain" description="Helicase ATP-binding" evidence="6">
    <location>
        <begin position="22"/>
        <end position="186"/>
    </location>
</feature>
<dbReference type="InterPro" id="IPR027417">
    <property type="entry name" value="P-loop_NTPase"/>
</dbReference>
<name>A0ABW4XPL8_9GAMM</name>
<dbReference type="PROSITE" id="PS51194">
    <property type="entry name" value="HELICASE_CTER"/>
    <property type="match status" value="1"/>
</dbReference>
<evidence type="ECO:0000313" key="8">
    <source>
        <dbReference type="EMBL" id="MFD2096383.1"/>
    </source>
</evidence>
<dbReference type="PANTHER" id="PTHR43519">
    <property type="entry name" value="ATP-DEPENDENT RNA HELICASE HRPB"/>
    <property type="match status" value="1"/>
</dbReference>
<feature type="region of interest" description="Disordered" evidence="5">
    <location>
        <begin position="835"/>
        <end position="860"/>
    </location>
</feature>
<dbReference type="InterPro" id="IPR010225">
    <property type="entry name" value="HrpB"/>
</dbReference>
<accession>A0ABW4XPL8</accession>
<dbReference type="InterPro" id="IPR007502">
    <property type="entry name" value="Helicase-assoc_dom"/>
</dbReference>
<keyword evidence="2 8" id="KW-0378">Hydrolase</keyword>
<evidence type="ECO:0000259" key="6">
    <source>
        <dbReference type="PROSITE" id="PS51192"/>
    </source>
</evidence>
<proteinExistence type="predicted"/>
<evidence type="ECO:0000259" key="7">
    <source>
        <dbReference type="PROSITE" id="PS51194"/>
    </source>
</evidence>
<dbReference type="PANTHER" id="PTHR43519:SF1">
    <property type="entry name" value="ATP-DEPENDENT RNA HELICASE HRPB"/>
    <property type="match status" value="1"/>
</dbReference>
<dbReference type="Gene3D" id="3.40.50.300">
    <property type="entry name" value="P-loop containing nucleotide triphosphate hydrolases"/>
    <property type="match status" value="2"/>
</dbReference>
<keyword evidence="1" id="KW-0547">Nucleotide-binding</keyword>
<dbReference type="EMBL" id="JBHUHT010000012">
    <property type="protein sequence ID" value="MFD2096383.1"/>
    <property type="molecule type" value="Genomic_DNA"/>
</dbReference>
<dbReference type="InterPro" id="IPR011545">
    <property type="entry name" value="DEAD/DEAH_box_helicase_dom"/>
</dbReference>
<dbReference type="PIRSF" id="PIRSF005496">
    <property type="entry name" value="ATP_hel_hrpB"/>
    <property type="match status" value="1"/>
</dbReference>
<dbReference type="InterPro" id="IPR014001">
    <property type="entry name" value="Helicase_ATP-bd"/>
</dbReference>
<dbReference type="CDD" id="cd17990">
    <property type="entry name" value="DEXHc_HrpB"/>
    <property type="match status" value="1"/>
</dbReference>
<dbReference type="Pfam" id="PF00271">
    <property type="entry name" value="Helicase_C"/>
    <property type="match status" value="1"/>
</dbReference>
<dbReference type="InterPro" id="IPR049614">
    <property type="entry name" value="HrpB_DEXH"/>
</dbReference>
<reference evidence="9" key="1">
    <citation type="journal article" date="2019" name="Int. J. Syst. Evol. Microbiol.">
        <title>The Global Catalogue of Microorganisms (GCM) 10K type strain sequencing project: providing services to taxonomists for standard genome sequencing and annotation.</title>
        <authorList>
            <consortium name="The Broad Institute Genomics Platform"/>
            <consortium name="The Broad Institute Genome Sequencing Center for Infectious Disease"/>
            <person name="Wu L."/>
            <person name="Ma J."/>
        </authorList>
    </citation>
    <scope>NUCLEOTIDE SEQUENCE [LARGE SCALE GENOMIC DNA]</scope>
    <source>
        <strain evidence="9">CGMCC 1.10992</strain>
    </source>
</reference>
<comment type="caution">
    <text evidence="8">The sequence shown here is derived from an EMBL/GenBank/DDBJ whole genome shotgun (WGS) entry which is preliminary data.</text>
</comment>
<dbReference type="InterPro" id="IPR013689">
    <property type="entry name" value="RNA_helicase_ATP-dep_HrpB_C"/>
</dbReference>
<dbReference type="GO" id="GO:0003724">
    <property type="term" value="F:RNA helicase activity"/>
    <property type="evidence" value="ECO:0007669"/>
    <property type="project" value="UniProtKB-EC"/>
</dbReference>
<evidence type="ECO:0000313" key="9">
    <source>
        <dbReference type="Proteomes" id="UP001597380"/>
    </source>
</evidence>
<dbReference type="NCBIfam" id="TIGR01970">
    <property type="entry name" value="DEAH_box_HrpB"/>
    <property type="match status" value="1"/>
</dbReference>
<gene>
    <name evidence="8" type="primary">hrpB</name>
    <name evidence="8" type="ORF">ACFSJ3_10345</name>
</gene>
<dbReference type="CDD" id="cd18791">
    <property type="entry name" value="SF2_C_RHA"/>
    <property type="match status" value="1"/>
</dbReference>
<dbReference type="Pfam" id="PF00270">
    <property type="entry name" value="DEAD"/>
    <property type="match status" value="1"/>
</dbReference>
<keyword evidence="9" id="KW-1185">Reference proteome</keyword>
<dbReference type="RefSeq" id="WP_345339235.1">
    <property type="nucleotide sequence ID" value="NZ_BAABLI010000008.1"/>
</dbReference>
<dbReference type="GO" id="GO:0016787">
    <property type="term" value="F:hydrolase activity"/>
    <property type="evidence" value="ECO:0007669"/>
    <property type="project" value="UniProtKB-KW"/>
</dbReference>
<feature type="domain" description="Helicase C-terminal" evidence="7">
    <location>
        <begin position="204"/>
        <end position="384"/>
    </location>
</feature>
<keyword evidence="4" id="KW-0067">ATP-binding</keyword>
<evidence type="ECO:0000256" key="5">
    <source>
        <dbReference type="SAM" id="MobiDB-lite"/>
    </source>
</evidence>
<sequence>MPVSDSLASHLPPIAQHCDSICQALAENDMVILEAPPGAGKSTFLPLQLLKQASRQQQKILLLEPRRLAARNVAAFLAQQLGEPLGQTVGLRMRQETKVSDKTRIEVVTEGVLTRLLQSDPELNGIGLVIFDEFHERSLHADLGLALSVDVQQGLRDDLKILVMSATLEGMALQERFPEAALVQCEGRSYPVEVFYQGRDRRQPLAPQMVKLTEQALLESDGSVLVFLPGMFEIQQLQRQLTERLAHHTTLDSSTIEVTPLYGSLDPKAQRQAIAPAADGKRKVVLATNVAETSLTIDGISVVVDSGLHRQASYHHKIGHTRLDTQEISQASATQRAGRAGRLMPGRAYRLWSEELHSRKAKQSLPEIQSADLSALVLELAMWGVTCPEDLTWLDLPDPSLWQSAVARLQQYQAIDGEGRITAHGQALAKVGASPEVAHMLVWAVSNATNQSALKPTELALPESSLLDTAAAVAVLMEEPLPKQPFADDLGRWLDWLTDTGEPHQAMRRRLQQRAQQLKRQTVSGAAASWKASLFNHDYAALLVAIAYPDWIAGVRGQQYLTARGFGANLAENSRHQNAEWLAVASLRDSHSGNPLVSLAAPLSLSLVEAHCDSLIEERQEIGWDARQERVTATEGRYLGKLPLTTKPLQIPVSDPRWQQGVLAGIAARGVDKLPWTPALRNWQQRVLMAQRYLTVDNWPDVSDQRLAADWQWLAPFITDVRHPNKLTETILRQALHSLLDWSLAQLLDKQLPTHYQAPTGSRIAIQYQQGEAPRIAVRMQEMYGQHDSPKVAGSVGVVVELLSPAGRPLQVTRDLAAFWQGSYRDVQKEMKGRYPKHYWPDDPAAAEATRKTKRAMGKQ</sequence>
<dbReference type="InterPro" id="IPR001650">
    <property type="entry name" value="Helicase_C-like"/>
</dbReference>
<protein>
    <submittedName>
        <fullName evidence="8">ATP-dependent helicase HrpB</fullName>
        <ecNumber evidence="8">3.6.4.13</ecNumber>
    </submittedName>
</protein>
<evidence type="ECO:0000256" key="4">
    <source>
        <dbReference type="ARBA" id="ARBA00022840"/>
    </source>
</evidence>
<dbReference type="Proteomes" id="UP001597380">
    <property type="component" value="Unassembled WGS sequence"/>
</dbReference>
<evidence type="ECO:0000256" key="3">
    <source>
        <dbReference type="ARBA" id="ARBA00022806"/>
    </source>
</evidence>
<organism evidence="8 9">
    <name type="scientific">Corallincola platygyrae</name>
    <dbReference type="NCBI Taxonomy" id="1193278"/>
    <lineage>
        <taxon>Bacteria</taxon>
        <taxon>Pseudomonadati</taxon>
        <taxon>Pseudomonadota</taxon>
        <taxon>Gammaproteobacteria</taxon>
        <taxon>Alteromonadales</taxon>
        <taxon>Psychromonadaceae</taxon>
        <taxon>Corallincola</taxon>
    </lineage>
</organism>
<dbReference type="Gene3D" id="1.20.120.1080">
    <property type="match status" value="1"/>
</dbReference>
<dbReference type="SMART" id="SM00487">
    <property type="entry name" value="DEXDc"/>
    <property type="match status" value="1"/>
</dbReference>
<dbReference type="PROSITE" id="PS51192">
    <property type="entry name" value="HELICASE_ATP_BIND_1"/>
    <property type="match status" value="1"/>
</dbReference>